<evidence type="ECO:0000256" key="5">
    <source>
        <dbReference type="SAM" id="MobiDB-lite"/>
    </source>
</evidence>
<keyword evidence="1" id="KW-0479">Metal-binding</keyword>
<feature type="domain" description="SWIM-type" evidence="6">
    <location>
        <begin position="510"/>
        <end position="542"/>
    </location>
</feature>
<keyword evidence="2 4" id="KW-0863">Zinc-finger</keyword>
<protein>
    <recommendedName>
        <fullName evidence="6">SWIM-type domain-containing protein</fullName>
    </recommendedName>
</protein>
<evidence type="ECO:0000256" key="2">
    <source>
        <dbReference type="ARBA" id="ARBA00022771"/>
    </source>
</evidence>
<reference evidence="8" key="1">
    <citation type="journal article" date="2013" name="Nat. Genet.">
        <title>The Capsella rubella genome and the genomic consequences of rapid mating system evolution.</title>
        <authorList>
            <person name="Slotte T."/>
            <person name="Hazzouri K.M."/>
            <person name="Agren J.A."/>
            <person name="Koenig D."/>
            <person name="Maumus F."/>
            <person name="Guo Y.L."/>
            <person name="Steige K."/>
            <person name="Platts A.E."/>
            <person name="Escobar J.S."/>
            <person name="Newman L.K."/>
            <person name="Wang W."/>
            <person name="Mandakova T."/>
            <person name="Vello E."/>
            <person name="Smith L.M."/>
            <person name="Henz S.R."/>
            <person name="Steffen J."/>
            <person name="Takuno S."/>
            <person name="Brandvain Y."/>
            <person name="Coop G."/>
            <person name="Andolfatto P."/>
            <person name="Hu T.T."/>
            <person name="Blanchette M."/>
            <person name="Clark R.M."/>
            <person name="Quesneville H."/>
            <person name="Nordborg M."/>
            <person name="Gaut B.S."/>
            <person name="Lysak M.A."/>
            <person name="Jenkins J."/>
            <person name="Grimwood J."/>
            <person name="Chapman J."/>
            <person name="Prochnik S."/>
            <person name="Shu S."/>
            <person name="Rokhsar D."/>
            <person name="Schmutz J."/>
            <person name="Weigel D."/>
            <person name="Wright S.I."/>
        </authorList>
    </citation>
    <scope>NUCLEOTIDE SEQUENCE [LARGE SCALE GENOMIC DNA]</scope>
    <source>
        <strain evidence="8">cv. Monte Gargano</strain>
    </source>
</reference>
<evidence type="ECO:0000313" key="8">
    <source>
        <dbReference type="Proteomes" id="UP000029121"/>
    </source>
</evidence>
<feature type="region of interest" description="Disordered" evidence="5">
    <location>
        <begin position="109"/>
        <end position="136"/>
    </location>
</feature>
<dbReference type="Proteomes" id="UP000029121">
    <property type="component" value="Unassembled WGS sequence"/>
</dbReference>
<name>R0GQR0_9BRAS</name>
<dbReference type="PROSITE" id="PS50966">
    <property type="entry name" value="ZF_SWIM"/>
    <property type="match status" value="1"/>
</dbReference>
<dbReference type="GO" id="GO:0008270">
    <property type="term" value="F:zinc ion binding"/>
    <property type="evidence" value="ECO:0007669"/>
    <property type="project" value="UniProtKB-KW"/>
</dbReference>
<accession>R0GQR0</accession>
<evidence type="ECO:0000259" key="6">
    <source>
        <dbReference type="PROSITE" id="PS50966"/>
    </source>
</evidence>
<dbReference type="InterPro" id="IPR006564">
    <property type="entry name" value="Znf_PMZ"/>
</dbReference>
<organism evidence="7 8">
    <name type="scientific">Capsella rubella</name>
    <dbReference type="NCBI Taxonomy" id="81985"/>
    <lineage>
        <taxon>Eukaryota</taxon>
        <taxon>Viridiplantae</taxon>
        <taxon>Streptophyta</taxon>
        <taxon>Embryophyta</taxon>
        <taxon>Tracheophyta</taxon>
        <taxon>Spermatophyta</taxon>
        <taxon>Magnoliopsida</taxon>
        <taxon>eudicotyledons</taxon>
        <taxon>Gunneridae</taxon>
        <taxon>Pentapetalae</taxon>
        <taxon>rosids</taxon>
        <taxon>malvids</taxon>
        <taxon>Brassicales</taxon>
        <taxon>Brassicaceae</taxon>
        <taxon>Camelineae</taxon>
        <taxon>Capsella</taxon>
    </lineage>
</organism>
<gene>
    <name evidence="7" type="ORF">CARUB_v10027968mg</name>
</gene>
<dbReference type="Pfam" id="PF04434">
    <property type="entry name" value="SWIM"/>
    <property type="match status" value="1"/>
</dbReference>
<dbReference type="InterPro" id="IPR007527">
    <property type="entry name" value="Znf_SWIM"/>
</dbReference>
<feature type="compositionally biased region" description="Basic and acidic residues" evidence="5">
    <location>
        <begin position="118"/>
        <end position="134"/>
    </location>
</feature>
<proteinExistence type="predicted"/>
<evidence type="ECO:0000256" key="1">
    <source>
        <dbReference type="ARBA" id="ARBA00022723"/>
    </source>
</evidence>
<keyword evidence="8" id="KW-1185">Reference proteome</keyword>
<evidence type="ECO:0000256" key="3">
    <source>
        <dbReference type="ARBA" id="ARBA00022833"/>
    </source>
</evidence>
<dbReference type="SMART" id="SM00575">
    <property type="entry name" value="ZnF_PMZ"/>
    <property type="match status" value="1"/>
</dbReference>
<dbReference type="eggNOG" id="ENOG502QSE3">
    <property type="taxonomic scope" value="Eukaryota"/>
</dbReference>
<dbReference type="PANTHER" id="PTHR31973">
    <property type="entry name" value="POLYPROTEIN, PUTATIVE-RELATED"/>
    <property type="match status" value="1"/>
</dbReference>
<dbReference type="EMBL" id="KB870812">
    <property type="protein sequence ID" value="EOA14695.1"/>
    <property type="molecule type" value="Genomic_DNA"/>
</dbReference>
<keyword evidence="3" id="KW-0862">Zinc</keyword>
<dbReference type="AlphaFoldDB" id="R0GQR0"/>
<evidence type="ECO:0000256" key="4">
    <source>
        <dbReference type="PROSITE-ProRule" id="PRU00325"/>
    </source>
</evidence>
<dbReference type="PANTHER" id="PTHR31973:SF195">
    <property type="entry name" value="MUDR FAMILY TRANSPOSASE"/>
    <property type="match status" value="1"/>
</dbReference>
<evidence type="ECO:0000313" key="7">
    <source>
        <dbReference type="EMBL" id="EOA14695.1"/>
    </source>
</evidence>
<sequence length="597" mass="67918">MVMMVHSLKDPVPRVIRVESNTDFPKLLNHLHRVTGFEKGKFQIGLICRYPSIVQQSMVKFVRMPIVDDCSLETMLEVPSYHPSISNVELYLEAKQVLNEGISAISSSLANQATRNRSRQEDGSIDTDVNKDSNTKIPGLTKSLVDNVSEQMIFSSSWLDERELHLGMVFRDKNELGKAVKLYSNRRQRIYTNNSFKITKYIGPHSCKPANVSSDFLAGELKGLMMAQPSLSIAELNLWVKEEFGYTVSRTNMWDAKKKVITAILGDSDKSFNSIEGFAHLRPLIIVDTIDLNGKYPAKMLVAGAFDAENRLFPLAFATTTLESLSADTWRWLFACIRNKITQQEGLCLITSLNPEIVAVVNEPVCQWAQHRFCLRHMCFKFYDMDPDVRKWLERMPPRLWALAYDDGGIRYGIMTANTIFMTYGFINKALDFPISTCILLNFDDLAELLKSRHGLSAESLNRRDLYAKHVMKNLEEYKVASQTHDVLPLYQTGESFQVTEVMQVEKKGFVVHFINRVCTCGIWQLCKYPCSHVLAACRRMNSDLLQYGNDCYNTEISLRVYAADFNPLPGVSNWPEASEVPRLLPPGLVRHQFSGQ</sequence>